<comment type="caution">
    <text evidence="2">The sequence shown here is derived from an EMBL/GenBank/DDBJ whole genome shotgun (WGS) entry which is preliminary data.</text>
</comment>
<sequence>MATRSNRTQYSSTKINRAEFDDGLLRNNLRHDNRLVHELQAVEKAQRIIAKTLDHEKQWYRQKLASSSSSTAASLPRRKKTTPDLRTSLYVDARSAEGGRVTESVKLIPDFVYQGGRQRWSTGSGPPASGEVPEGGNRGDLGGAEVHVSSEDTARDKKAGSRPLLPDAGEQKLRQGSSKRDEKKFSEGGKPAPDRRSAGTRLTDSPEAEAGFSRHSPNTTHERSRSKVETKRLKQKAAQSQPSVHTEDHSPPKLSSDLPVQPRLPPGPPDGSLVADVNWDGRQRYTNVWDTLSTPRHVATSRSVRNRLHREFSSLSDRSTKGGSK</sequence>
<feature type="compositionally biased region" description="Polar residues" evidence="1">
    <location>
        <begin position="313"/>
        <end position="325"/>
    </location>
</feature>
<evidence type="ECO:0000313" key="2">
    <source>
        <dbReference type="EMBL" id="PVD32534.1"/>
    </source>
</evidence>
<feature type="compositionally biased region" description="Basic and acidic residues" evidence="1">
    <location>
        <begin position="169"/>
        <end position="197"/>
    </location>
</feature>
<dbReference type="AlphaFoldDB" id="A0A2T7PGJ4"/>
<gene>
    <name evidence="2" type="ORF">C0Q70_07974</name>
</gene>
<protein>
    <submittedName>
        <fullName evidence="2">Uncharacterized protein</fullName>
    </submittedName>
</protein>
<accession>A0A2T7PGJ4</accession>
<evidence type="ECO:0000256" key="1">
    <source>
        <dbReference type="SAM" id="MobiDB-lite"/>
    </source>
</evidence>
<organism evidence="2 3">
    <name type="scientific">Pomacea canaliculata</name>
    <name type="common">Golden apple snail</name>
    <dbReference type="NCBI Taxonomy" id="400727"/>
    <lineage>
        <taxon>Eukaryota</taxon>
        <taxon>Metazoa</taxon>
        <taxon>Spiralia</taxon>
        <taxon>Lophotrochozoa</taxon>
        <taxon>Mollusca</taxon>
        <taxon>Gastropoda</taxon>
        <taxon>Caenogastropoda</taxon>
        <taxon>Architaenioglossa</taxon>
        <taxon>Ampullarioidea</taxon>
        <taxon>Ampullariidae</taxon>
        <taxon>Pomacea</taxon>
    </lineage>
</organism>
<feature type="compositionally biased region" description="Basic and acidic residues" evidence="1">
    <location>
        <begin position="148"/>
        <end position="159"/>
    </location>
</feature>
<feature type="region of interest" description="Disordered" evidence="1">
    <location>
        <begin position="116"/>
        <end position="276"/>
    </location>
</feature>
<reference evidence="2 3" key="1">
    <citation type="submission" date="2018-04" db="EMBL/GenBank/DDBJ databases">
        <title>The genome of golden apple snail Pomacea canaliculata provides insight into stress tolerance and invasive adaptation.</title>
        <authorList>
            <person name="Liu C."/>
            <person name="Liu B."/>
            <person name="Ren Y."/>
            <person name="Zhang Y."/>
            <person name="Wang H."/>
            <person name="Li S."/>
            <person name="Jiang F."/>
            <person name="Yin L."/>
            <person name="Zhang G."/>
            <person name="Qian W."/>
            <person name="Fan W."/>
        </authorList>
    </citation>
    <scope>NUCLEOTIDE SEQUENCE [LARGE SCALE GENOMIC DNA]</scope>
    <source>
        <strain evidence="2">SZHN2017</strain>
        <tissue evidence="2">Muscle</tissue>
    </source>
</reference>
<dbReference type="OMA" id="SEYDDHQ"/>
<name>A0A2T7PGJ4_POMCA</name>
<feature type="region of interest" description="Disordered" evidence="1">
    <location>
        <begin position="293"/>
        <end position="325"/>
    </location>
</feature>
<dbReference type="Proteomes" id="UP000245119">
    <property type="component" value="Linkage Group LG4"/>
</dbReference>
<proteinExistence type="predicted"/>
<keyword evidence="3" id="KW-1185">Reference proteome</keyword>
<evidence type="ECO:0000313" key="3">
    <source>
        <dbReference type="Proteomes" id="UP000245119"/>
    </source>
</evidence>
<dbReference type="EMBL" id="PZQS01000004">
    <property type="protein sequence ID" value="PVD32534.1"/>
    <property type="molecule type" value="Genomic_DNA"/>
</dbReference>
<feature type="compositionally biased region" description="Basic and acidic residues" evidence="1">
    <location>
        <begin position="220"/>
        <end position="232"/>
    </location>
</feature>